<feature type="transmembrane region" description="Helical" evidence="1">
    <location>
        <begin position="77"/>
        <end position="98"/>
    </location>
</feature>
<protein>
    <submittedName>
        <fullName evidence="2">Uncharacterized protein</fullName>
    </submittedName>
</protein>
<evidence type="ECO:0000256" key="1">
    <source>
        <dbReference type="SAM" id="Phobius"/>
    </source>
</evidence>
<keyword evidence="1" id="KW-0472">Membrane</keyword>
<dbReference type="STRING" id="1798656.A2604_00350"/>
<sequence>MEENKNLAESLVGRIKRGEIKMRPRLYFVLKSFIYFLVTAFFVVLALFFTTFVFYVLKINGFIRMSGFGLKGMRDLFLSLPLTLLVLTVLFFLTAGAMLLRYPVSYRKPLVYLVGFLLLVLSLGTVFFAQATGLRREIFYIAEKAEIPIIKNLYNEYKSIAPKNVEIGTVTFVSSGSFGLKTSKEEIRVVLGPNTSIYADGGIKEGSYVIVHGNRNGSMVGAFVVEMIIQN</sequence>
<reference evidence="2 3" key="1">
    <citation type="journal article" date="2016" name="Nat. Commun.">
        <title>Thousands of microbial genomes shed light on interconnected biogeochemical processes in an aquifer system.</title>
        <authorList>
            <person name="Anantharaman K."/>
            <person name="Brown C.T."/>
            <person name="Hug L.A."/>
            <person name="Sharon I."/>
            <person name="Castelle C.J."/>
            <person name="Probst A.J."/>
            <person name="Thomas B.C."/>
            <person name="Singh A."/>
            <person name="Wilkins M.J."/>
            <person name="Karaoz U."/>
            <person name="Brodie E.L."/>
            <person name="Williams K.H."/>
            <person name="Hubbard S.S."/>
            <person name="Banfield J.F."/>
        </authorList>
    </citation>
    <scope>NUCLEOTIDE SEQUENCE [LARGE SCALE GENOMIC DNA]</scope>
</reference>
<dbReference type="AlphaFoldDB" id="A0A1G2CTA9"/>
<feature type="transmembrane region" description="Helical" evidence="1">
    <location>
        <begin position="110"/>
        <end position="129"/>
    </location>
</feature>
<dbReference type="Proteomes" id="UP000177587">
    <property type="component" value="Unassembled WGS sequence"/>
</dbReference>
<comment type="caution">
    <text evidence="2">The sequence shown here is derived from an EMBL/GenBank/DDBJ whole genome shotgun (WGS) entry which is preliminary data.</text>
</comment>
<name>A0A1G2CTA9_9BACT</name>
<proteinExistence type="predicted"/>
<keyword evidence="1" id="KW-1133">Transmembrane helix</keyword>
<feature type="transmembrane region" description="Helical" evidence="1">
    <location>
        <begin position="33"/>
        <end position="57"/>
    </location>
</feature>
<dbReference type="EMBL" id="MHLG01000001">
    <property type="protein sequence ID" value="OGZ04616.1"/>
    <property type="molecule type" value="Genomic_DNA"/>
</dbReference>
<evidence type="ECO:0000313" key="2">
    <source>
        <dbReference type="EMBL" id="OGZ04616.1"/>
    </source>
</evidence>
<gene>
    <name evidence="2" type="ORF">A2604_00350</name>
</gene>
<evidence type="ECO:0000313" key="3">
    <source>
        <dbReference type="Proteomes" id="UP000177587"/>
    </source>
</evidence>
<organism evidence="2 3">
    <name type="scientific">Candidatus Liptonbacteria bacterium RIFOXYD1_FULL_36_11</name>
    <dbReference type="NCBI Taxonomy" id="1798656"/>
    <lineage>
        <taxon>Bacteria</taxon>
        <taxon>Candidatus Liptoniibacteriota</taxon>
    </lineage>
</organism>
<keyword evidence="1" id="KW-0812">Transmembrane</keyword>
<accession>A0A1G2CTA9</accession>